<evidence type="ECO:0000313" key="4">
    <source>
        <dbReference type="EMBL" id="KAK9878843.1"/>
    </source>
</evidence>
<dbReference type="InterPro" id="IPR003591">
    <property type="entry name" value="Leu-rich_rpt_typical-subtyp"/>
</dbReference>
<evidence type="ECO:0000256" key="1">
    <source>
        <dbReference type="ARBA" id="ARBA00022614"/>
    </source>
</evidence>
<feature type="chain" id="PRO_5043856062" evidence="3">
    <location>
        <begin position="25"/>
        <end position="457"/>
    </location>
</feature>
<dbReference type="InterPro" id="IPR032675">
    <property type="entry name" value="LRR_dom_sf"/>
</dbReference>
<keyword evidence="2" id="KW-0677">Repeat</keyword>
<keyword evidence="3" id="KW-0732">Signal</keyword>
<dbReference type="InterPro" id="IPR001611">
    <property type="entry name" value="Leu-rich_rpt"/>
</dbReference>
<gene>
    <name evidence="4" type="ORF">WA026_003678</name>
</gene>
<dbReference type="EMBL" id="JARQZJ010000061">
    <property type="protein sequence ID" value="KAK9878843.1"/>
    <property type="molecule type" value="Genomic_DNA"/>
</dbReference>
<sequence>MILLFSMRKLPWVFLLLLQKLALAISCLLCDNLTIQENDRCCCITSGKIGGSIFENVICKNVQENSYLDSPILFRKLYFVDSNIKQLTSDMFTNVALVEELYLNSTGIEYIDSDIFFRCFFLKKLHLEHNELTSIDGGYFTDLNKLRELDLHNNQIETISSFHTLPSLISLNLADNKITNFSSVTFGDLKQLMVLNISNNALKSLDAISHFNQLRILDISYNQIVDLPGQLFMNLTNLKVLNISNNDIIRLHITMFSNLQTLSILSMHSLKLRTLDIKNLTSLSHLEELDLHSNNLKFSDGEFLNFFTNLKILSIDGNIFPCSVVENFLDNSKRQNVTIKYTQNYRNTNIEGFECTENVTKVTEILTSTINHSKTNAENKRKALETTEDFENNSFIEKSLYNITNILLKLESSNFNILNKILEKIEQIGHNITIGLSAMDISLKLHKINASIEEIYN</sequence>
<evidence type="ECO:0000256" key="3">
    <source>
        <dbReference type="SAM" id="SignalP"/>
    </source>
</evidence>
<dbReference type="Proteomes" id="UP001431783">
    <property type="component" value="Unassembled WGS sequence"/>
</dbReference>
<keyword evidence="5" id="KW-1185">Reference proteome</keyword>
<evidence type="ECO:0000313" key="5">
    <source>
        <dbReference type="Proteomes" id="UP001431783"/>
    </source>
</evidence>
<comment type="caution">
    <text evidence="4">The sequence shown here is derived from an EMBL/GenBank/DDBJ whole genome shotgun (WGS) entry which is preliminary data.</text>
</comment>
<accession>A0AAW1U8B1</accession>
<dbReference type="SUPFAM" id="SSF52058">
    <property type="entry name" value="L domain-like"/>
    <property type="match status" value="1"/>
</dbReference>
<dbReference type="PANTHER" id="PTHR24366">
    <property type="entry name" value="IG(IMMUNOGLOBULIN) AND LRR(LEUCINE RICH REPEAT) DOMAINS"/>
    <property type="match status" value="1"/>
</dbReference>
<dbReference type="PROSITE" id="PS51450">
    <property type="entry name" value="LRR"/>
    <property type="match status" value="3"/>
</dbReference>
<dbReference type="PANTHER" id="PTHR24366:SF96">
    <property type="entry name" value="LEUCINE RICH REPEAT CONTAINING 53"/>
    <property type="match status" value="1"/>
</dbReference>
<dbReference type="Pfam" id="PF00560">
    <property type="entry name" value="LRR_1"/>
    <property type="match status" value="1"/>
</dbReference>
<dbReference type="Gene3D" id="3.80.10.10">
    <property type="entry name" value="Ribonuclease Inhibitor"/>
    <property type="match status" value="1"/>
</dbReference>
<dbReference type="Pfam" id="PF13855">
    <property type="entry name" value="LRR_8"/>
    <property type="match status" value="2"/>
</dbReference>
<dbReference type="SMART" id="SM00365">
    <property type="entry name" value="LRR_SD22"/>
    <property type="match status" value="5"/>
</dbReference>
<name>A0AAW1U8B1_9CUCU</name>
<dbReference type="AlphaFoldDB" id="A0AAW1U8B1"/>
<keyword evidence="1" id="KW-0433">Leucine-rich repeat</keyword>
<feature type="signal peptide" evidence="3">
    <location>
        <begin position="1"/>
        <end position="24"/>
    </location>
</feature>
<evidence type="ECO:0000256" key="2">
    <source>
        <dbReference type="ARBA" id="ARBA00022737"/>
    </source>
</evidence>
<protein>
    <submittedName>
        <fullName evidence="4">Uncharacterized protein</fullName>
    </submittedName>
</protein>
<dbReference type="SMART" id="SM00369">
    <property type="entry name" value="LRR_TYP"/>
    <property type="match status" value="8"/>
</dbReference>
<reference evidence="4 5" key="1">
    <citation type="submission" date="2023-03" db="EMBL/GenBank/DDBJ databases">
        <title>Genome insight into feeding habits of ladybird beetles.</title>
        <authorList>
            <person name="Li H.-S."/>
            <person name="Huang Y.-H."/>
            <person name="Pang H."/>
        </authorList>
    </citation>
    <scope>NUCLEOTIDE SEQUENCE [LARGE SCALE GENOMIC DNA]</scope>
    <source>
        <strain evidence="4">SYSU_2023b</strain>
        <tissue evidence="4">Whole body</tissue>
    </source>
</reference>
<organism evidence="4 5">
    <name type="scientific">Henosepilachna vigintioctopunctata</name>
    <dbReference type="NCBI Taxonomy" id="420089"/>
    <lineage>
        <taxon>Eukaryota</taxon>
        <taxon>Metazoa</taxon>
        <taxon>Ecdysozoa</taxon>
        <taxon>Arthropoda</taxon>
        <taxon>Hexapoda</taxon>
        <taxon>Insecta</taxon>
        <taxon>Pterygota</taxon>
        <taxon>Neoptera</taxon>
        <taxon>Endopterygota</taxon>
        <taxon>Coleoptera</taxon>
        <taxon>Polyphaga</taxon>
        <taxon>Cucujiformia</taxon>
        <taxon>Coccinelloidea</taxon>
        <taxon>Coccinellidae</taxon>
        <taxon>Epilachninae</taxon>
        <taxon>Epilachnini</taxon>
        <taxon>Henosepilachna</taxon>
    </lineage>
</organism>
<proteinExistence type="predicted"/>